<keyword evidence="1" id="KW-0805">Transcription regulation</keyword>
<protein>
    <submittedName>
        <fullName evidence="5">GntR family transcriptional regulator</fullName>
    </submittedName>
</protein>
<dbReference type="SMART" id="SM00895">
    <property type="entry name" value="FCD"/>
    <property type="match status" value="1"/>
</dbReference>
<dbReference type="InterPro" id="IPR008920">
    <property type="entry name" value="TF_FadR/GntR_C"/>
</dbReference>
<dbReference type="Pfam" id="PF00392">
    <property type="entry name" value="GntR"/>
    <property type="match status" value="1"/>
</dbReference>
<dbReference type="Pfam" id="PF07729">
    <property type="entry name" value="FCD"/>
    <property type="match status" value="1"/>
</dbReference>
<dbReference type="InterPro" id="IPR000524">
    <property type="entry name" value="Tscrpt_reg_HTH_GntR"/>
</dbReference>
<dbReference type="CDD" id="cd07377">
    <property type="entry name" value="WHTH_GntR"/>
    <property type="match status" value="1"/>
</dbReference>
<dbReference type="Proteomes" id="UP000708338">
    <property type="component" value="Unassembled WGS sequence"/>
</dbReference>
<dbReference type="Gene3D" id="1.10.10.10">
    <property type="entry name" value="Winged helix-like DNA-binding domain superfamily/Winged helix DNA-binding domain"/>
    <property type="match status" value="1"/>
</dbReference>
<keyword evidence="2" id="KW-0238">DNA-binding</keyword>
<dbReference type="EMBL" id="WQPS01000005">
    <property type="protein sequence ID" value="MBT9809080.1"/>
    <property type="molecule type" value="Genomic_DNA"/>
</dbReference>
<dbReference type="InterPro" id="IPR036388">
    <property type="entry name" value="WH-like_DNA-bd_sf"/>
</dbReference>
<dbReference type="SUPFAM" id="SSF48008">
    <property type="entry name" value="GntR ligand-binding domain-like"/>
    <property type="match status" value="1"/>
</dbReference>
<evidence type="ECO:0000256" key="1">
    <source>
        <dbReference type="ARBA" id="ARBA00023015"/>
    </source>
</evidence>
<gene>
    <name evidence="5" type="ORF">GPL26_05395</name>
</gene>
<dbReference type="SMART" id="SM00345">
    <property type="entry name" value="HTH_GNTR"/>
    <property type="match status" value="1"/>
</dbReference>
<dbReference type="PANTHER" id="PTHR43537:SF5">
    <property type="entry name" value="UXU OPERON TRANSCRIPTIONAL REGULATOR"/>
    <property type="match status" value="1"/>
</dbReference>
<reference evidence="5" key="1">
    <citation type="journal article" date="2021" name="Gut Microbes">
        <title>A synthetic consortium of 100 gut commensals modulates the composition and function in a colon model of the microbiome of elderly subjects.</title>
        <authorList>
            <person name="Perez M."/>
            <person name="Ntemiri A."/>
            <person name="Tan H."/>
            <person name="Harris H.M.B."/>
            <person name="Roager H.M."/>
            <person name="Ribiere C."/>
            <person name="O'Toole P.W."/>
        </authorList>
    </citation>
    <scope>NUCLEOTIDE SEQUENCE</scope>
    <source>
        <strain evidence="5">MCC335</strain>
    </source>
</reference>
<keyword evidence="3" id="KW-0804">Transcription</keyword>
<organism evidence="5 6">
    <name type="scientific">Enterocloster citroniae</name>
    <dbReference type="NCBI Taxonomy" id="358743"/>
    <lineage>
        <taxon>Bacteria</taxon>
        <taxon>Bacillati</taxon>
        <taxon>Bacillota</taxon>
        <taxon>Clostridia</taxon>
        <taxon>Lachnospirales</taxon>
        <taxon>Lachnospiraceae</taxon>
        <taxon>Enterocloster</taxon>
    </lineage>
</organism>
<dbReference type="RefSeq" id="WP_117450367.1">
    <property type="nucleotide sequence ID" value="NZ_CABJDD010000001.1"/>
</dbReference>
<dbReference type="SUPFAM" id="SSF46785">
    <property type="entry name" value="Winged helix' DNA-binding domain"/>
    <property type="match status" value="1"/>
</dbReference>
<dbReference type="GO" id="GO:0003700">
    <property type="term" value="F:DNA-binding transcription factor activity"/>
    <property type="evidence" value="ECO:0007669"/>
    <property type="project" value="InterPro"/>
</dbReference>
<dbReference type="Gene3D" id="1.20.120.530">
    <property type="entry name" value="GntR ligand-binding domain-like"/>
    <property type="match status" value="1"/>
</dbReference>
<evidence type="ECO:0000256" key="2">
    <source>
        <dbReference type="ARBA" id="ARBA00023125"/>
    </source>
</evidence>
<sequence length="246" mass="28517">MEPIQKQKVEDIIYERIMDSIRTGLYKEGEKLPSETELCKNLRVSRASIRGAMQRLKAVGRVKIIQGKGSFITVPGEDYQFICGMKDIRLTKKEFEDISQLREAVELKAVMLLSEPGSNPDLSRLMEAHLKMKEAAVRGDEEAYGVNDCLFHLSIINATGNDLFVQIASIFQNQYYYYFKEMTKLIFRKNSEDGQTQFCAEDDNDGHVRLYNCICEKRPCEARQQFLELLTDSHRRFISYLKKSER</sequence>
<evidence type="ECO:0000313" key="6">
    <source>
        <dbReference type="Proteomes" id="UP000708338"/>
    </source>
</evidence>
<proteinExistence type="predicted"/>
<feature type="domain" description="HTH gntR-type" evidence="4">
    <location>
        <begin position="7"/>
        <end position="75"/>
    </location>
</feature>
<comment type="caution">
    <text evidence="5">The sequence shown here is derived from an EMBL/GenBank/DDBJ whole genome shotgun (WGS) entry which is preliminary data.</text>
</comment>
<dbReference type="PANTHER" id="PTHR43537">
    <property type="entry name" value="TRANSCRIPTIONAL REGULATOR, GNTR FAMILY"/>
    <property type="match status" value="1"/>
</dbReference>
<dbReference type="PROSITE" id="PS50949">
    <property type="entry name" value="HTH_GNTR"/>
    <property type="match status" value="1"/>
</dbReference>
<dbReference type="PRINTS" id="PR00035">
    <property type="entry name" value="HTHGNTR"/>
</dbReference>
<evidence type="ECO:0000313" key="5">
    <source>
        <dbReference type="EMBL" id="MBT9809080.1"/>
    </source>
</evidence>
<dbReference type="InterPro" id="IPR036390">
    <property type="entry name" value="WH_DNA-bd_sf"/>
</dbReference>
<evidence type="ECO:0000259" key="4">
    <source>
        <dbReference type="PROSITE" id="PS50949"/>
    </source>
</evidence>
<dbReference type="GO" id="GO:0003677">
    <property type="term" value="F:DNA binding"/>
    <property type="evidence" value="ECO:0007669"/>
    <property type="project" value="UniProtKB-KW"/>
</dbReference>
<name>A0AA41K518_9FIRM</name>
<dbReference type="InterPro" id="IPR011711">
    <property type="entry name" value="GntR_C"/>
</dbReference>
<accession>A0AA41K518</accession>
<evidence type="ECO:0000256" key="3">
    <source>
        <dbReference type="ARBA" id="ARBA00023163"/>
    </source>
</evidence>
<dbReference type="AlphaFoldDB" id="A0AA41K518"/>